<evidence type="ECO:0000313" key="4">
    <source>
        <dbReference type="EMBL" id="MFC4076063.1"/>
    </source>
</evidence>
<dbReference type="GO" id="GO:0008483">
    <property type="term" value="F:transaminase activity"/>
    <property type="evidence" value="ECO:0007669"/>
    <property type="project" value="UniProtKB-KW"/>
</dbReference>
<keyword evidence="4" id="KW-0032">Aminotransferase</keyword>
<dbReference type="Gene3D" id="3.40.640.10">
    <property type="entry name" value="Type I PLP-dependent aspartate aminotransferase-like (Major domain)"/>
    <property type="match status" value="1"/>
</dbReference>
<dbReference type="InterPro" id="IPR015421">
    <property type="entry name" value="PyrdxlP-dep_Trfase_major"/>
</dbReference>
<proteinExistence type="inferred from homology"/>
<dbReference type="PIRSF" id="PIRSF000390">
    <property type="entry name" value="PLP_StrS"/>
    <property type="match status" value="1"/>
</dbReference>
<dbReference type="PANTHER" id="PTHR30244">
    <property type="entry name" value="TRANSAMINASE"/>
    <property type="match status" value="1"/>
</dbReference>
<dbReference type="Proteomes" id="UP001595843">
    <property type="component" value="Unassembled WGS sequence"/>
</dbReference>
<accession>A0ABV8JB15</accession>
<evidence type="ECO:0000256" key="3">
    <source>
        <dbReference type="RuleBase" id="RU004508"/>
    </source>
</evidence>
<dbReference type="SUPFAM" id="SSF53383">
    <property type="entry name" value="PLP-dependent transferases"/>
    <property type="match status" value="1"/>
</dbReference>
<organism evidence="4 5">
    <name type="scientific">Salinithrix halophila</name>
    <dbReference type="NCBI Taxonomy" id="1485204"/>
    <lineage>
        <taxon>Bacteria</taxon>
        <taxon>Bacillati</taxon>
        <taxon>Bacillota</taxon>
        <taxon>Bacilli</taxon>
        <taxon>Bacillales</taxon>
        <taxon>Thermoactinomycetaceae</taxon>
        <taxon>Salinithrix</taxon>
    </lineage>
</organism>
<dbReference type="PANTHER" id="PTHR30244:SF9">
    <property type="entry name" value="PROTEIN RV3402C"/>
    <property type="match status" value="1"/>
</dbReference>
<gene>
    <name evidence="4" type="ORF">ACFOUO_04495</name>
</gene>
<keyword evidence="5" id="KW-1185">Reference proteome</keyword>
<reference evidence="5" key="1">
    <citation type="journal article" date="2019" name="Int. J. Syst. Evol. Microbiol.">
        <title>The Global Catalogue of Microorganisms (GCM) 10K type strain sequencing project: providing services to taxonomists for standard genome sequencing and annotation.</title>
        <authorList>
            <consortium name="The Broad Institute Genomics Platform"/>
            <consortium name="The Broad Institute Genome Sequencing Center for Infectious Disease"/>
            <person name="Wu L."/>
            <person name="Ma J."/>
        </authorList>
    </citation>
    <scope>NUCLEOTIDE SEQUENCE [LARGE SCALE GENOMIC DNA]</scope>
    <source>
        <strain evidence="5">IBRC-M 10813</strain>
    </source>
</reference>
<evidence type="ECO:0000256" key="2">
    <source>
        <dbReference type="ARBA" id="ARBA00037999"/>
    </source>
</evidence>
<protein>
    <submittedName>
        <fullName evidence="4">Aminotransferase class I/II-fold pyridoxal phosphate-dependent enzyme</fullName>
    </submittedName>
</protein>
<keyword evidence="1 3" id="KW-0663">Pyridoxal phosphate</keyword>
<dbReference type="RefSeq" id="WP_380702569.1">
    <property type="nucleotide sequence ID" value="NZ_JBHSAP010000007.1"/>
</dbReference>
<comment type="similarity">
    <text evidence="2 3">Belongs to the DegT/DnrJ/EryC1 family.</text>
</comment>
<sequence>MMKIPFLRPSLVRKEKWAYYLTQIDESRIYSNYGPLNNRFERRVLQQHFGGQGAVTTVNNATTGLMLAISQSRRRGGKYALMPSFTFPATPLAAIWCGLIPYFVDIRPDDWCMDEELLEQVLKKLGDQVAVVVPYAVFGTDLKLDTYRQLHRNGIPVVVDAASSFGTTGEKGQFGCGFPGMVVFSFHATKSFGIGEGGLVYSGNPSLVDEVRQAGNFGFSPDREVTMQGLNSKMSEYVAAIALATLDAFPKKRSTIERVVQWYKEQFQQHHLFHQGWRYQETKGRVTPQFLSVLCPADQSNQEIVNQLHGRGIEARTYFSPSCHQHRQFQSCPRTALSVTHHIAGRILSLPLWEELTVEHIRFIVGGVSTNDRRHHLGVRGARERGLSDL</sequence>
<keyword evidence="4" id="KW-0808">Transferase</keyword>
<dbReference type="EMBL" id="JBHSAP010000007">
    <property type="protein sequence ID" value="MFC4076063.1"/>
    <property type="molecule type" value="Genomic_DNA"/>
</dbReference>
<dbReference type="InterPro" id="IPR000653">
    <property type="entry name" value="DegT/StrS_aminotransferase"/>
</dbReference>
<name>A0ABV8JB15_9BACL</name>
<dbReference type="Pfam" id="PF01041">
    <property type="entry name" value="DegT_DnrJ_EryC1"/>
    <property type="match status" value="1"/>
</dbReference>
<comment type="caution">
    <text evidence="4">The sequence shown here is derived from an EMBL/GenBank/DDBJ whole genome shotgun (WGS) entry which is preliminary data.</text>
</comment>
<evidence type="ECO:0000313" key="5">
    <source>
        <dbReference type="Proteomes" id="UP001595843"/>
    </source>
</evidence>
<evidence type="ECO:0000256" key="1">
    <source>
        <dbReference type="ARBA" id="ARBA00022898"/>
    </source>
</evidence>
<dbReference type="InterPro" id="IPR015424">
    <property type="entry name" value="PyrdxlP-dep_Trfase"/>
</dbReference>